<dbReference type="SUPFAM" id="SSF52540">
    <property type="entry name" value="P-loop containing nucleoside triphosphate hydrolases"/>
    <property type="match status" value="1"/>
</dbReference>
<evidence type="ECO:0000313" key="3">
    <source>
        <dbReference type="Proteomes" id="UP001341840"/>
    </source>
</evidence>
<comment type="caution">
    <text evidence="2">The sequence shown here is derived from an EMBL/GenBank/DDBJ whole genome shotgun (WGS) entry which is preliminary data.</text>
</comment>
<dbReference type="Proteomes" id="UP001341840">
    <property type="component" value="Unassembled WGS sequence"/>
</dbReference>
<dbReference type="PANTHER" id="PTHR46644">
    <property type="entry name" value="DNA REPAIR PROTEIN XRCC2"/>
    <property type="match status" value="1"/>
</dbReference>
<name>A0ABU6QD91_9FABA</name>
<sequence length="323" mass="36868">MEKGGVKAWIDGDETAHDMLRRISAVRSSLLVPPLHRVPLRLGNVVEIVGPSPSAKTLILIQVAINFVLPREWNGVRYGGFDHSVLFLDLDCRFDISRFSQMLTHRIMEGNAVGDCDKTLYDLCMQRFLYARCSNSFEFLQTLKTLHCRLKREKDHGVSVHLLLIDSIGAFHWVDRASVFLSPKENNRKKLFLQSVSEAVVQDIKKLLQEYPMLVIATKSIIFGNTYSMASNEVNRCSRNVTRSPQQIQYREYMPSVWQSFVTHRILLRSSDDQPATSNYGNFSFYELEWLLPRIGLPDKIVVKDTGVFVDSRTMFAEGANCG</sequence>
<accession>A0ABU6QD91</accession>
<gene>
    <name evidence="2" type="ORF">PIB30_037011</name>
</gene>
<evidence type="ECO:0000259" key="1">
    <source>
        <dbReference type="PROSITE" id="PS50162"/>
    </source>
</evidence>
<dbReference type="EMBL" id="JASCZI010000184">
    <property type="protein sequence ID" value="MED6109814.1"/>
    <property type="molecule type" value="Genomic_DNA"/>
</dbReference>
<keyword evidence="3" id="KW-1185">Reference proteome</keyword>
<dbReference type="InterPro" id="IPR020588">
    <property type="entry name" value="RecA_ATP-bd"/>
</dbReference>
<dbReference type="InterPro" id="IPR027417">
    <property type="entry name" value="P-loop_NTPase"/>
</dbReference>
<dbReference type="PROSITE" id="PS50162">
    <property type="entry name" value="RECA_2"/>
    <property type="match status" value="1"/>
</dbReference>
<protein>
    <recommendedName>
        <fullName evidence="1">RecA family profile 1 domain-containing protein</fullName>
    </recommendedName>
</protein>
<dbReference type="Gene3D" id="3.40.50.300">
    <property type="entry name" value="P-loop containing nucleotide triphosphate hydrolases"/>
    <property type="match status" value="1"/>
</dbReference>
<evidence type="ECO:0000313" key="2">
    <source>
        <dbReference type="EMBL" id="MED6109814.1"/>
    </source>
</evidence>
<organism evidence="2 3">
    <name type="scientific">Stylosanthes scabra</name>
    <dbReference type="NCBI Taxonomy" id="79078"/>
    <lineage>
        <taxon>Eukaryota</taxon>
        <taxon>Viridiplantae</taxon>
        <taxon>Streptophyta</taxon>
        <taxon>Embryophyta</taxon>
        <taxon>Tracheophyta</taxon>
        <taxon>Spermatophyta</taxon>
        <taxon>Magnoliopsida</taxon>
        <taxon>eudicotyledons</taxon>
        <taxon>Gunneridae</taxon>
        <taxon>Pentapetalae</taxon>
        <taxon>rosids</taxon>
        <taxon>fabids</taxon>
        <taxon>Fabales</taxon>
        <taxon>Fabaceae</taxon>
        <taxon>Papilionoideae</taxon>
        <taxon>50 kb inversion clade</taxon>
        <taxon>dalbergioids sensu lato</taxon>
        <taxon>Dalbergieae</taxon>
        <taxon>Pterocarpus clade</taxon>
        <taxon>Stylosanthes</taxon>
    </lineage>
</organism>
<reference evidence="2 3" key="1">
    <citation type="journal article" date="2023" name="Plants (Basel)">
        <title>Bridging the Gap: Combining Genomics and Transcriptomics Approaches to Understand Stylosanthes scabra, an Orphan Legume from the Brazilian Caatinga.</title>
        <authorList>
            <person name="Ferreira-Neto J.R.C."/>
            <person name="da Silva M.D."/>
            <person name="Binneck E."/>
            <person name="de Melo N.F."/>
            <person name="da Silva R.H."/>
            <person name="de Melo A.L.T.M."/>
            <person name="Pandolfi V."/>
            <person name="Bustamante F.O."/>
            <person name="Brasileiro-Vidal A.C."/>
            <person name="Benko-Iseppon A.M."/>
        </authorList>
    </citation>
    <scope>NUCLEOTIDE SEQUENCE [LARGE SCALE GENOMIC DNA]</scope>
    <source>
        <tissue evidence="2">Leaves</tissue>
    </source>
</reference>
<dbReference type="CDD" id="cd19490">
    <property type="entry name" value="XRCC2"/>
    <property type="match status" value="1"/>
</dbReference>
<proteinExistence type="predicted"/>
<dbReference type="PANTHER" id="PTHR46644:SF2">
    <property type="entry name" value="DNA REPAIR PROTEIN XRCC2"/>
    <property type="match status" value="1"/>
</dbReference>
<dbReference type="InterPro" id="IPR030547">
    <property type="entry name" value="XRCC2"/>
</dbReference>
<feature type="domain" description="RecA family profile 1" evidence="1">
    <location>
        <begin position="20"/>
        <end position="227"/>
    </location>
</feature>